<feature type="domain" description="Acyltransferase 3" evidence="8">
    <location>
        <begin position="6"/>
        <end position="345"/>
    </location>
</feature>
<evidence type="ECO:0000256" key="5">
    <source>
        <dbReference type="ARBA" id="ARBA00022989"/>
    </source>
</evidence>
<accession>A0A1M5ZT34</accession>
<dbReference type="PANTHER" id="PTHR40074:SF2">
    <property type="entry name" value="O-ACETYLTRANSFERASE WECH"/>
    <property type="match status" value="1"/>
</dbReference>
<feature type="transmembrane region" description="Helical" evidence="7">
    <location>
        <begin position="330"/>
        <end position="351"/>
    </location>
</feature>
<dbReference type="InterPro" id="IPR002656">
    <property type="entry name" value="Acyl_transf_3_dom"/>
</dbReference>
<dbReference type="Pfam" id="PF01757">
    <property type="entry name" value="Acyl_transf_3"/>
    <property type="match status" value="1"/>
</dbReference>
<keyword evidence="10" id="KW-1185">Reference proteome</keyword>
<dbReference type="RefSeq" id="WP_027206533.1">
    <property type="nucleotide sequence ID" value="NZ_FQXK01000022.1"/>
</dbReference>
<name>A0A1M5ZT34_BUTFI</name>
<dbReference type="PANTHER" id="PTHR40074">
    <property type="entry name" value="O-ACETYLTRANSFERASE WECH"/>
    <property type="match status" value="1"/>
</dbReference>
<feature type="transmembrane region" description="Helical" evidence="7">
    <location>
        <begin position="225"/>
        <end position="248"/>
    </location>
</feature>
<evidence type="ECO:0000313" key="9">
    <source>
        <dbReference type="EMBL" id="SHI27381.1"/>
    </source>
</evidence>
<feature type="transmembrane region" description="Helical" evidence="7">
    <location>
        <begin position="87"/>
        <end position="107"/>
    </location>
</feature>
<keyword evidence="4 7" id="KW-0812">Transmembrane</keyword>
<evidence type="ECO:0000259" key="8">
    <source>
        <dbReference type="Pfam" id="PF01757"/>
    </source>
</evidence>
<dbReference type="GeneID" id="89511153"/>
<feature type="transmembrane region" description="Helical" evidence="7">
    <location>
        <begin position="144"/>
        <end position="162"/>
    </location>
</feature>
<evidence type="ECO:0000256" key="4">
    <source>
        <dbReference type="ARBA" id="ARBA00022692"/>
    </source>
</evidence>
<dbReference type="GO" id="GO:0005886">
    <property type="term" value="C:plasma membrane"/>
    <property type="evidence" value="ECO:0007669"/>
    <property type="project" value="UniProtKB-SubCell"/>
</dbReference>
<dbReference type="GO" id="GO:0016413">
    <property type="term" value="F:O-acetyltransferase activity"/>
    <property type="evidence" value="ECO:0007669"/>
    <property type="project" value="TreeGrafter"/>
</dbReference>
<feature type="transmembrane region" description="Helical" evidence="7">
    <location>
        <begin position="194"/>
        <end position="213"/>
    </location>
</feature>
<evidence type="ECO:0000256" key="6">
    <source>
        <dbReference type="ARBA" id="ARBA00023136"/>
    </source>
</evidence>
<keyword evidence="6 7" id="KW-0472">Membrane</keyword>
<feature type="transmembrane region" description="Helical" evidence="7">
    <location>
        <begin position="44"/>
        <end position="67"/>
    </location>
</feature>
<keyword evidence="9" id="KW-0012">Acyltransferase</keyword>
<comment type="similarity">
    <text evidence="2">Belongs to the acyltransferase 3 family.</text>
</comment>
<evidence type="ECO:0000256" key="2">
    <source>
        <dbReference type="ARBA" id="ARBA00007400"/>
    </source>
</evidence>
<keyword evidence="9" id="KW-0808">Transferase</keyword>
<feature type="transmembrane region" description="Helical" evidence="7">
    <location>
        <begin position="169"/>
        <end position="188"/>
    </location>
</feature>
<proteinExistence type="inferred from homology"/>
<evidence type="ECO:0000313" key="10">
    <source>
        <dbReference type="Proteomes" id="UP000184278"/>
    </source>
</evidence>
<keyword evidence="3" id="KW-1003">Cell membrane</keyword>
<dbReference type="GO" id="GO:0009246">
    <property type="term" value="P:enterobacterial common antigen biosynthetic process"/>
    <property type="evidence" value="ECO:0007669"/>
    <property type="project" value="TreeGrafter"/>
</dbReference>
<evidence type="ECO:0000256" key="7">
    <source>
        <dbReference type="SAM" id="Phobius"/>
    </source>
</evidence>
<dbReference type="EMBL" id="FQXK01000022">
    <property type="protein sequence ID" value="SHI27381.1"/>
    <property type="molecule type" value="Genomic_DNA"/>
</dbReference>
<sequence>MNKRENGLDLLRIIAAYLVVSLHVCTFERNLVSDLGELNFNYHYFMFIRQITTSAVIVFIMLSGAFVLKASSTKDIGTFYKKTWKKLGIPTVIFSFFYWLFNAFVYWKTGIYGLAYGIEDLTYPQALLFQGISFLKGIPSEHMWYMYTLIGLYLMAPFVALGKEKTGEAGFKKIAFIVCIWGIIDALVNPSSLFWGIGYCAQLLGVFMMGYVVHEWALERKGKNGLGCFLIVLATVITAVEYFIFLAIRDNSTLFSYVTPMAPYNLILVIASLVYVAGFTIIDIKKDFGYLSLLTFWVYLLHPAIMMVLFLIEEAAFKVPYLEIGNSSPFLIGTGNSILVYVLSFVFGHVIEKCSSGKK</sequence>
<evidence type="ECO:0000256" key="1">
    <source>
        <dbReference type="ARBA" id="ARBA00004651"/>
    </source>
</evidence>
<feature type="transmembrane region" description="Helical" evidence="7">
    <location>
        <begin position="254"/>
        <end position="276"/>
    </location>
</feature>
<gene>
    <name evidence="9" type="ORF">SAMN02745229_02645</name>
</gene>
<dbReference type="AlphaFoldDB" id="A0A1M5ZT34"/>
<reference evidence="10" key="1">
    <citation type="submission" date="2016-11" db="EMBL/GenBank/DDBJ databases">
        <authorList>
            <person name="Varghese N."/>
            <person name="Submissions S."/>
        </authorList>
    </citation>
    <scope>NUCLEOTIDE SEQUENCE [LARGE SCALE GENOMIC DNA]</scope>
    <source>
        <strain evidence="10">DSM 3071</strain>
    </source>
</reference>
<feature type="transmembrane region" description="Helical" evidence="7">
    <location>
        <begin position="288"/>
        <end position="310"/>
    </location>
</feature>
<protein>
    <submittedName>
        <fullName evidence="9">Surface polysaccharide O-acyltransferase, integral membrane enzyme</fullName>
    </submittedName>
</protein>
<organism evidence="9 10">
    <name type="scientific">Butyrivibrio fibrisolvens DSM 3071</name>
    <dbReference type="NCBI Taxonomy" id="1121131"/>
    <lineage>
        <taxon>Bacteria</taxon>
        <taxon>Bacillati</taxon>
        <taxon>Bacillota</taxon>
        <taxon>Clostridia</taxon>
        <taxon>Lachnospirales</taxon>
        <taxon>Lachnospiraceae</taxon>
        <taxon>Butyrivibrio</taxon>
    </lineage>
</organism>
<dbReference type="OrthoDB" id="9810469at2"/>
<dbReference type="Proteomes" id="UP000184278">
    <property type="component" value="Unassembled WGS sequence"/>
</dbReference>
<feature type="transmembrane region" description="Helical" evidence="7">
    <location>
        <begin position="7"/>
        <end position="24"/>
    </location>
</feature>
<keyword evidence="5 7" id="KW-1133">Transmembrane helix</keyword>
<dbReference type="STRING" id="1121131.SAMN02745229_02645"/>
<comment type="subcellular location">
    <subcellularLocation>
        <location evidence="1">Cell membrane</location>
        <topology evidence="1">Multi-pass membrane protein</topology>
    </subcellularLocation>
</comment>
<evidence type="ECO:0000256" key="3">
    <source>
        <dbReference type="ARBA" id="ARBA00022475"/>
    </source>
</evidence>